<evidence type="ECO:0000256" key="3">
    <source>
        <dbReference type="ARBA" id="ARBA00022630"/>
    </source>
</evidence>
<comment type="subunit">
    <text evidence="10">The complex is composed of six subunits: RnfA, RnfB, RnfC, RnfD, RnfE and RnfG.</text>
</comment>
<dbReference type="Proteomes" id="UP000255508">
    <property type="component" value="Unassembled WGS sequence"/>
</dbReference>
<evidence type="ECO:0000313" key="12">
    <source>
        <dbReference type="Proteomes" id="UP000255508"/>
    </source>
</evidence>
<evidence type="ECO:0000256" key="7">
    <source>
        <dbReference type="ARBA" id="ARBA00022982"/>
    </source>
</evidence>
<comment type="function">
    <text evidence="10">Part of a membrane-bound complex that couples electron transfer with translocation of ions across the membrane.</text>
</comment>
<sequence length="339" mass="36160">MKKKDPSLLVQPAPLLVQGMTTPKAMRDVWHALLPATLAGLWFFGLSALLVLLASIIGAVATEWAFTPTQTRTTALGDGSAALTGLLLGLTLPPALPIWMAFLGGVAAIGLGKVIWGGLGNNLFNPALVGRAFLLGTFPIAMTTWYAAQGPEHFFDLYSSTLAAPFMQATWDTMSGASPLGLMKFEYEGTAISSLFIGNTAGSLGETSSLLLLLGGLWLWFRRDLDWRIPASIFLTAGIFSGILFAVDAERFPSPLFTLFSGGMMLGAIYMATDPVTSPLTPRGSWIFGAGIGFLVVLIRVFGGMPEGMMYAILLMNAATPLIDRYTQPRVFGRGVKKA</sequence>
<proteinExistence type="inferred from homology"/>
<feature type="transmembrane region" description="Helical" evidence="10">
    <location>
        <begin position="98"/>
        <end position="116"/>
    </location>
</feature>
<evidence type="ECO:0000256" key="5">
    <source>
        <dbReference type="ARBA" id="ARBA00022692"/>
    </source>
</evidence>
<gene>
    <name evidence="10" type="primary">rnfD</name>
    <name evidence="11" type="ORF">DIZ79_18665</name>
</gene>
<evidence type="ECO:0000256" key="4">
    <source>
        <dbReference type="ARBA" id="ARBA00022643"/>
    </source>
</evidence>
<evidence type="ECO:0000256" key="2">
    <source>
        <dbReference type="ARBA" id="ARBA00022553"/>
    </source>
</evidence>
<dbReference type="InterPro" id="IPR004338">
    <property type="entry name" value="NqrB/RnfD"/>
</dbReference>
<keyword evidence="6 10" id="KW-1278">Translocase</keyword>
<comment type="caution">
    <text evidence="11">The sequence shown here is derived from an EMBL/GenBank/DDBJ whole genome shotgun (WGS) entry which is preliminary data.</text>
</comment>
<feature type="transmembrane region" description="Helical" evidence="10">
    <location>
        <begin position="73"/>
        <end position="92"/>
    </location>
</feature>
<comment type="cofactor">
    <cofactor evidence="10">
        <name>FMN</name>
        <dbReference type="ChEBI" id="CHEBI:58210"/>
    </cofactor>
</comment>
<keyword evidence="4 10" id="KW-0288">FMN</keyword>
<comment type="subcellular location">
    <subcellularLocation>
        <location evidence="10">Cell inner membrane</location>
        <topology evidence="10">Multi-pass membrane protein</topology>
    </subcellularLocation>
</comment>
<dbReference type="GO" id="GO:0005886">
    <property type="term" value="C:plasma membrane"/>
    <property type="evidence" value="ECO:0007669"/>
    <property type="project" value="UniProtKB-SubCell"/>
</dbReference>
<evidence type="ECO:0000256" key="10">
    <source>
        <dbReference type="HAMAP-Rule" id="MF_00462"/>
    </source>
</evidence>
<dbReference type="HAMAP" id="MF_00462">
    <property type="entry name" value="RsxD_RnfD"/>
    <property type="match status" value="1"/>
</dbReference>
<evidence type="ECO:0000313" key="11">
    <source>
        <dbReference type="EMBL" id="RDH80868.1"/>
    </source>
</evidence>
<dbReference type="InterPro" id="IPR011303">
    <property type="entry name" value="RnfD_bac"/>
</dbReference>
<keyword evidence="10" id="KW-0997">Cell inner membrane</keyword>
<dbReference type="GO" id="GO:0055085">
    <property type="term" value="P:transmembrane transport"/>
    <property type="evidence" value="ECO:0007669"/>
    <property type="project" value="InterPro"/>
</dbReference>
<keyword evidence="8 10" id="KW-1133">Transmembrane helix</keyword>
<dbReference type="PANTHER" id="PTHR30578">
    <property type="entry name" value="ELECTRON TRANSPORT COMPLEX PROTEIN RNFD"/>
    <property type="match status" value="1"/>
</dbReference>
<keyword evidence="7 10" id="KW-0249">Electron transport</keyword>
<name>A0A370D7A5_9GAMM</name>
<feature type="transmembrane region" description="Helical" evidence="10">
    <location>
        <begin position="285"/>
        <end position="303"/>
    </location>
</feature>
<evidence type="ECO:0000256" key="1">
    <source>
        <dbReference type="ARBA" id="ARBA00022448"/>
    </source>
</evidence>
<comment type="caution">
    <text evidence="10">Lacks conserved residue(s) required for the propagation of feature annotation.</text>
</comment>
<feature type="transmembrane region" description="Helical" evidence="10">
    <location>
        <begin position="254"/>
        <end position="273"/>
    </location>
</feature>
<reference evidence="11 12" key="1">
    <citation type="journal article" date="2018" name="ISME J.">
        <title>Endosymbiont genomes yield clues of tubeworm success.</title>
        <authorList>
            <person name="Li Y."/>
            <person name="Liles M.R."/>
            <person name="Halanych K.M."/>
        </authorList>
    </citation>
    <scope>NUCLEOTIDE SEQUENCE [LARGE SCALE GENOMIC DNA]</scope>
    <source>
        <strain evidence="11">A1422</strain>
    </source>
</reference>
<feature type="transmembrane region" description="Helical" evidence="10">
    <location>
        <begin position="227"/>
        <end position="247"/>
    </location>
</feature>
<evidence type="ECO:0000256" key="9">
    <source>
        <dbReference type="ARBA" id="ARBA00023136"/>
    </source>
</evidence>
<organism evidence="11 12">
    <name type="scientific">endosymbiont of Lamellibrachia luymesi</name>
    <dbReference type="NCBI Taxonomy" id="2200907"/>
    <lineage>
        <taxon>Bacteria</taxon>
        <taxon>Pseudomonadati</taxon>
        <taxon>Pseudomonadota</taxon>
        <taxon>Gammaproteobacteria</taxon>
        <taxon>sulfur-oxidizing symbionts</taxon>
    </lineage>
</organism>
<keyword evidence="9 10" id="KW-0472">Membrane</keyword>
<dbReference type="Pfam" id="PF03116">
    <property type="entry name" value="NQR2_RnfD_RnfE"/>
    <property type="match status" value="1"/>
</dbReference>
<evidence type="ECO:0000256" key="6">
    <source>
        <dbReference type="ARBA" id="ARBA00022967"/>
    </source>
</evidence>
<keyword evidence="3 10" id="KW-0285">Flavoprotein</keyword>
<dbReference type="EC" id="7.-.-.-" evidence="10"/>
<dbReference type="NCBIfam" id="TIGR01946">
    <property type="entry name" value="rnfD"/>
    <property type="match status" value="1"/>
</dbReference>
<keyword evidence="10" id="KW-1003">Cell membrane</keyword>
<keyword evidence="2 10" id="KW-0597">Phosphoprotein</keyword>
<keyword evidence="5 10" id="KW-0812">Transmembrane</keyword>
<comment type="similarity">
    <text evidence="10">Belongs to the NqrB/RnfD family.</text>
</comment>
<accession>A0A370D7A5</accession>
<dbReference type="GO" id="GO:0022900">
    <property type="term" value="P:electron transport chain"/>
    <property type="evidence" value="ECO:0007669"/>
    <property type="project" value="UniProtKB-UniRule"/>
</dbReference>
<feature type="transmembrane region" description="Helical" evidence="10">
    <location>
        <begin position="128"/>
        <end position="148"/>
    </location>
</feature>
<dbReference type="PANTHER" id="PTHR30578:SF0">
    <property type="entry name" value="ION-TRANSLOCATING OXIDOREDUCTASE COMPLEX SUBUNIT D"/>
    <property type="match status" value="1"/>
</dbReference>
<dbReference type="EMBL" id="QFXD01000332">
    <property type="protein sequence ID" value="RDH80868.1"/>
    <property type="molecule type" value="Genomic_DNA"/>
</dbReference>
<dbReference type="AlphaFoldDB" id="A0A370D7A5"/>
<protein>
    <recommendedName>
        <fullName evidence="10">Ion-translocating oxidoreductase complex subunit D</fullName>
        <ecNumber evidence="10">7.-.-.-</ecNumber>
    </recommendedName>
    <alternativeName>
        <fullName evidence="10">Rnf electron transport complex subunit D</fullName>
    </alternativeName>
</protein>
<evidence type="ECO:0000256" key="8">
    <source>
        <dbReference type="ARBA" id="ARBA00022989"/>
    </source>
</evidence>
<feature type="transmembrane region" description="Helical" evidence="10">
    <location>
        <begin position="41"/>
        <end position="61"/>
    </location>
</feature>
<keyword evidence="1 10" id="KW-0813">Transport</keyword>